<name>A0A4W5JSX7_9TELE</name>
<dbReference type="GeneTree" id="ENSGT00940000154817"/>
<evidence type="ECO:0000313" key="2">
    <source>
        <dbReference type="Proteomes" id="UP000314982"/>
    </source>
</evidence>
<dbReference type="AlphaFoldDB" id="A0A4W5JSX7"/>
<reference evidence="1" key="2">
    <citation type="submission" date="2025-08" db="UniProtKB">
        <authorList>
            <consortium name="Ensembl"/>
        </authorList>
    </citation>
    <scope>IDENTIFICATION</scope>
</reference>
<sequence>WCVSFRGEAIVVALLGIDLLSALVTRLQDRFRNHVGTVLPSLIDRLGDSKDQVRDQDQILLLKIMEQAATPQVRVYTHPTGGAFLG</sequence>
<dbReference type="Gene3D" id="1.25.10.10">
    <property type="entry name" value="Leucine-rich Repeat Variant"/>
    <property type="match status" value="1"/>
</dbReference>
<accession>A0A4W5JSX7</accession>
<reference evidence="2" key="1">
    <citation type="submission" date="2018-06" db="EMBL/GenBank/DDBJ databases">
        <title>Genome assembly of Danube salmon.</title>
        <authorList>
            <person name="Macqueen D.J."/>
            <person name="Gundappa M.K."/>
        </authorList>
    </citation>
    <scope>NUCLEOTIDE SEQUENCE [LARGE SCALE GENOMIC DNA]</scope>
</reference>
<evidence type="ECO:0000313" key="1">
    <source>
        <dbReference type="Ensembl" id="ENSHHUP00000002891.1"/>
    </source>
</evidence>
<dbReference type="Proteomes" id="UP000314982">
    <property type="component" value="Unassembled WGS sequence"/>
</dbReference>
<organism evidence="1 2">
    <name type="scientific">Hucho hucho</name>
    <name type="common">huchen</name>
    <dbReference type="NCBI Taxonomy" id="62062"/>
    <lineage>
        <taxon>Eukaryota</taxon>
        <taxon>Metazoa</taxon>
        <taxon>Chordata</taxon>
        <taxon>Craniata</taxon>
        <taxon>Vertebrata</taxon>
        <taxon>Euteleostomi</taxon>
        <taxon>Actinopterygii</taxon>
        <taxon>Neopterygii</taxon>
        <taxon>Teleostei</taxon>
        <taxon>Protacanthopterygii</taxon>
        <taxon>Salmoniformes</taxon>
        <taxon>Salmonidae</taxon>
        <taxon>Salmoninae</taxon>
        <taxon>Hucho</taxon>
    </lineage>
</organism>
<proteinExistence type="predicted"/>
<reference evidence="1" key="3">
    <citation type="submission" date="2025-09" db="UniProtKB">
        <authorList>
            <consortium name="Ensembl"/>
        </authorList>
    </citation>
    <scope>IDENTIFICATION</scope>
</reference>
<protein>
    <submittedName>
        <fullName evidence="1">Uncharacterized protein</fullName>
    </submittedName>
</protein>
<dbReference type="InterPro" id="IPR011989">
    <property type="entry name" value="ARM-like"/>
</dbReference>
<dbReference type="Ensembl" id="ENSHHUT00000002991.1">
    <property type="protein sequence ID" value="ENSHHUP00000002891.1"/>
    <property type="gene ID" value="ENSHHUG00000001829.1"/>
</dbReference>
<keyword evidence="2" id="KW-1185">Reference proteome</keyword>